<dbReference type="EMBL" id="LQYW01000191">
    <property type="protein sequence ID" value="KYD21266.1"/>
    <property type="molecule type" value="Genomic_DNA"/>
</dbReference>
<dbReference type="AlphaFoldDB" id="A0A150MA06"/>
<dbReference type="Proteomes" id="UP000075324">
    <property type="component" value="Unassembled WGS sequence"/>
</dbReference>
<sequence length="38" mass="4894">MIMVEKTKLKKKKKNENPWEKLLRRMEEKLRERNKRRP</sequence>
<organism evidence="2 3">
    <name type="scientific">Parageobacillus toebii</name>
    <dbReference type="NCBI Taxonomy" id="153151"/>
    <lineage>
        <taxon>Bacteria</taxon>
        <taxon>Bacillati</taxon>
        <taxon>Bacillota</taxon>
        <taxon>Bacilli</taxon>
        <taxon>Bacillales</taxon>
        <taxon>Anoxybacillaceae</taxon>
        <taxon>Parageobacillus</taxon>
    </lineage>
</organism>
<accession>A0A150MA06</accession>
<comment type="caution">
    <text evidence="2">The sequence shown here is derived from an EMBL/GenBank/DDBJ whole genome shotgun (WGS) entry which is preliminary data.</text>
</comment>
<reference evidence="2 3" key="1">
    <citation type="submission" date="2016-01" db="EMBL/GenBank/DDBJ databases">
        <title>Draft Genome Sequences of Seven Thermophilic Sporeformers Isolated from Foods.</title>
        <authorList>
            <person name="Berendsen E.M."/>
            <person name="Wells-Bennik M.H."/>
            <person name="Krawcyk A.O."/>
            <person name="De Jong A."/>
            <person name="Holsappel S."/>
            <person name="Eijlander R.T."/>
            <person name="Kuipers O.P."/>
        </authorList>
    </citation>
    <scope>NUCLEOTIDE SEQUENCE [LARGE SCALE GENOMIC DNA]</scope>
    <source>
        <strain evidence="2 3">B4110</strain>
    </source>
</reference>
<name>A0A150MA06_9BACL</name>
<evidence type="ECO:0000313" key="3">
    <source>
        <dbReference type="Proteomes" id="UP000075324"/>
    </source>
</evidence>
<evidence type="ECO:0000313" key="2">
    <source>
        <dbReference type="EMBL" id="KYD21266.1"/>
    </source>
</evidence>
<dbReference type="PATRIC" id="fig|153151.4.peg.2579"/>
<gene>
    <name evidence="2" type="ORF">B4110_1436</name>
</gene>
<proteinExistence type="predicted"/>
<feature type="region of interest" description="Disordered" evidence="1">
    <location>
        <begin position="1"/>
        <end position="21"/>
    </location>
</feature>
<protein>
    <submittedName>
        <fullName evidence="2">Uncharacterized protein</fullName>
    </submittedName>
</protein>
<evidence type="ECO:0000256" key="1">
    <source>
        <dbReference type="SAM" id="MobiDB-lite"/>
    </source>
</evidence>